<dbReference type="InterPro" id="IPR016032">
    <property type="entry name" value="Sig_transdc_resp-reg_C-effctor"/>
</dbReference>
<dbReference type="PANTHER" id="PTHR47691:SF3">
    <property type="entry name" value="HTH-TYPE TRANSCRIPTIONAL REGULATOR RV0890C-RELATED"/>
    <property type="match status" value="1"/>
</dbReference>
<dbReference type="InterPro" id="IPR027417">
    <property type="entry name" value="P-loop_NTPase"/>
</dbReference>
<keyword evidence="1 2" id="KW-0238">DNA-binding</keyword>
<dbReference type="Pfam" id="PF00486">
    <property type="entry name" value="Trans_reg_C"/>
    <property type="match status" value="1"/>
</dbReference>
<dbReference type="Gene3D" id="1.10.10.10">
    <property type="entry name" value="Winged helix-like DNA-binding domain superfamily/Winged helix DNA-binding domain"/>
    <property type="match status" value="1"/>
</dbReference>
<dbReference type="PRINTS" id="PR00364">
    <property type="entry name" value="DISEASERSIST"/>
</dbReference>
<evidence type="ECO:0000313" key="5">
    <source>
        <dbReference type="EMBL" id="CAG4917199.1"/>
    </source>
</evidence>
<feature type="region of interest" description="Disordered" evidence="3">
    <location>
        <begin position="98"/>
        <end position="117"/>
    </location>
</feature>
<dbReference type="RefSeq" id="WP_228882096.1">
    <property type="nucleotide sequence ID" value="NZ_CAJQYZ010000004.1"/>
</dbReference>
<reference evidence="5" key="1">
    <citation type="submission" date="2021-04" db="EMBL/GenBank/DDBJ databases">
        <authorList>
            <person name="Vanwijnsberghe S."/>
        </authorList>
    </citation>
    <scope>NUCLEOTIDE SEQUENCE</scope>
    <source>
        <strain evidence="5">LMG 31841</strain>
    </source>
</reference>
<dbReference type="Proteomes" id="UP000789704">
    <property type="component" value="Unassembled WGS sequence"/>
</dbReference>
<accession>A0A9N8S1D3</accession>
<comment type="caution">
    <text evidence="5">The sequence shown here is derived from an EMBL/GenBank/DDBJ whole genome shotgun (WGS) entry which is preliminary data.</text>
</comment>
<dbReference type="GO" id="GO:0000160">
    <property type="term" value="P:phosphorelay signal transduction system"/>
    <property type="evidence" value="ECO:0007669"/>
    <property type="project" value="InterPro"/>
</dbReference>
<name>A0A9N8S1D3_9BURK</name>
<keyword evidence="6" id="KW-1185">Reference proteome</keyword>
<dbReference type="PROSITE" id="PS51755">
    <property type="entry name" value="OMPR_PHOB"/>
    <property type="match status" value="1"/>
</dbReference>
<dbReference type="SUPFAM" id="SSF52540">
    <property type="entry name" value="P-loop containing nucleoside triphosphate hydrolases"/>
    <property type="match status" value="1"/>
</dbReference>
<evidence type="ECO:0000256" key="3">
    <source>
        <dbReference type="SAM" id="MobiDB-lite"/>
    </source>
</evidence>
<evidence type="ECO:0000256" key="1">
    <source>
        <dbReference type="ARBA" id="ARBA00023125"/>
    </source>
</evidence>
<dbReference type="GO" id="GO:0006355">
    <property type="term" value="P:regulation of DNA-templated transcription"/>
    <property type="evidence" value="ECO:0007669"/>
    <property type="project" value="InterPro"/>
</dbReference>
<feature type="domain" description="OmpR/PhoB-type" evidence="4">
    <location>
        <begin position="1"/>
        <end position="93"/>
    </location>
</feature>
<dbReference type="AlphaFoldDB" id="A0A9N8S1D3"/>
<dbReference type="Gene3D" id="1.25.40.10">
    <property type="entry name" value="Tetratricopeptide repeat domain"/>
    <property type="match status" value="1"/>
</dbReference>
<feature type="compositionally biased region" description="Low complexity" evidence="3">
    <location>
        <begin position="98"/>
        <end position="115"/>
    </location>
</feature>
<dbReference type="GO" id="GO:0016887">
    <property type="term" value="F:ATP hydrolysis activity"/>
    <property type="evidence" value="ECO:0007669"/>
    <property type="project" value="InterPro"/>
</dbReference>
<proteinExistence type="predicted"/>
<dbReference type="InterPro" id="IPR011990">
    <property type="entry name" value="TPR-like_helical_dom_sf"/>
</dbReference>
<dbReference type="GO" id="GO:0003677">
    <property type="term" value="F:DNA binding"/>
    <property type="evidence" value="ECO:0007669"/>
    <property type="project" value="UniProtKB-UniRule"/>
</dbReference>
<dbReference type="SMART" id="SM00862">
    <property type="entry name" value="Trans_reg_C"/>
    <property type="match status" value="1"/>
</dbReference>
<protein>
    <recommendedName>
        <fullName evidence="4">OmpR/PhoB-type domain-containing protein</fullName>
    </recommendedName>
</protein>
<dbReference type="Gene3D" id="3.40.50.300">
    <property type="entry name" value="P-loop containing nucleotide triphosphate hydrolases"/>
    <property type="match status" value="1"/>
</dbReference>
<evidence type="ECO:0000256" key="2">
    <source>
        <dbReference type="PROSITE-ProRule" id="PRU01091"/>
    </source>
</evidence>
<dbReference type="SUPFAM" id="SSF46894">
    <property type="entry name" value="C-terminal effector domain of the bipartite response regulators"/>
    <property type="match status" value="1"/>
</dbReference>
<dbReference type="CDD" id="cd00383">
    <property type="entry name" value="trans_reg_C"/>
    <property type="match status" value="1"/>
</dbReference>
<dbReference type="InterPro" id="IPR058852">
    <property type="entry name" value="HTH_77"/>
</dbReference>
<dbReference type="InterPro" id="IPR049945">
    <property type="entry name" value="AAA_22"/>
</dbReference>
<dbReference type="Pfam" id="PF13401">
    <property type="entry name" value="AAA_22"/>
    <property type="match status" value="1"/>
</dbReference>
<dbReference type="InterPro" id="IPR036388">
    <property type="entry name" value="WH-like_DNA-bd_sf"/>
</dbReference>
<gene>
    <name evidence="5" type="ORF">LMG31841_04655</name>
</gene>
<dbReference type="Pfam" id="PF25872">
    <property type="entry name" value="HTH_77"/>
    <property type="match status" value="1"/>
</dbReference>
<organism evidence="5 6">
    <name type="scientific">Paraburkholderia saeva</name>
    <dbReference type="NCBI Taxonomy" id="2777537"/>
    <lineage>
        <taxon>Bacteria</taxon>
        <taxon>Pseudomonadati</taxon>
        <taxon>Pseudomonadota</taxon>
        <taxon>Betaproteobacteria</taxon>
        <taxon>Burkholderiales</taxon>
        <taxon>Burkholderiaceae</taxon>
        <taxon>Paraburkholderia</taxon>
    </lineage>
</organism>
<feature type="DNA-binding region" description="OmpR/PhoB-type" evidence="2">
    <location>
        <begin position="1"/>
        <end position="93"/>
    </location>
</feature>
<dbReference type="EMBL" id="CAJQZC010000010">
    <property type="protein sequence ID" value="CAG4917199.1"/>
    <property type="molecule type" value="Genomic_DNA"/>
</dbReference>
<dbReference type="PANTHER" id="PTHR47691">
    <property type="entry name" value="REGULATOR-RELATED"/>
    <property type="match status" value="1"/>
</dbReference>
<evidence type="ECO:0000313" key="6">
    <source>
        <dbReference type="Proteomes" id="UP000789704"/>
    </source>
</evidence>
<dbReference type="InterPro" id="IPR001867">
    <property type="entry name" value="OmpR/PhoB-type_DNA-bd"/>
</dbReference>
<sequence>MMVGNVEVVLASREIRVNGVPVLLGSRAFDILELLVSSRGNVVPTAEILRVVWPRTVVDDSNIRVHVCALRKAMGADGKLIATVPGRGYRLLHCGEAASTPASPARPSASPVESPWSGPDTPIYGRAAAVNEVLGMFLHSPLVTLVGPGGVGKTRLGVEVARALAEESSVAARFISLASITDASAVLDAVASALGVQRFAGDCPFVRLGATLAEQRIIIVLDNCEHVIEEAAHLCHQLVDLCPQMRIIATSRAPLDIANERVYYVPSLAVPKPADGNDTILESPAVQLILARVESLGSRNPLDDVSIALIADLCRRLDGIPLALEMVAARIASLGLQVVDRELTDRLDMLTGVRRGTPLRHQTLEATLDWSYQLLTEIEKIVLRRLGAFSGSFSLAAGLAVVADGRYERHQLAEAISGLVSKSLLSKTADVSNPRFFLLATTRAYALKKLAEWDETVAILDRHAQVFLDYFERDLASLAKTSSEWLQELECEIGNVRSALDWTAAGRGRLATGIALAASVVPSFYDLLLVRECEERARRFLSLSSRTLESHAEPRMRLGTAFAASRAYISGPLGETRAAWLDVLTIAIRRGDRNFEARALCGLWNSAQLAGEVKHALYFARRFVAIAERDLQLTQRLLAQRTLGVALHYSGAQAQARKALEKMLASYDARVHRWEQPGGRNDFGVAAQATLARVLWMQGHAVQAREMAKHALDSALAANDELLTCHVLVEAVLPLNMFSGHTDEAHRNLKLLLQITSRLQFSVWHACGRCHEAWFAALNADSIRCIAPFRTAVREMIGLGFVRHASVFEGQVALLLNHFGHTREALDAIAAALVRSEKLHDVWYYAELKRIQGEILQDAGARSEAGACFNASLSLAVEQGAGWLEAGARHSLALAGMAHAFVLPREAALPASSGMPARAIDPAPGHIASASQHTGHLPQLFNKQA</sequence>
<evidence type="ECO:0000259" key="4">
    <source>
        <dbReference type="PROSITE" id="PS51755"/>
    </source>
</evidence>